<dbReference type="PANTHER" id="PTHR30595:SF6">
    <property type="entry name" value="SCHLAFEN ALBA-2 DOMAIN-CONTAINING PROTEIN"/>
    <property type="match status" value="1"/>
</dbReference>
<reference evidence="1" key="1">
    <citation type="journal article" date="2021" name="PeerJ">
        <title>Extensive microbial diversity within the chicken gut microbiome revealed by metagenomics and culture.</title>
        <authorList>
            <person name="Gilroy R."/>
            <person name="Ravi A."/>
            <person name="Getino M."/>
            <person name="Pursley I."/>
            <person name="Horton D.L."/>
            <person name="Alikhan N.F."/>
            <person name="Baker D."/>
            <person name="Gharbi K."/>
            <person name="Hall N."/>
            <person name="Watson M."/>
            <person name="Adriaenssens E.M."/>
            <person name="Foster-Nyarko E."/>
            <person name="Jarju S."/>
            <person name="Secka A."/>
            <person name="Antonio M."/>
            <person name="Oren A."/>
            <person name="Chaudhuri R.R."/>
            <person name="La Ragione R."/>
            <person name="Hildebrand F."/>
            <person name="Pallen M.J."/>
        </authorList>
    </citation>
    <scope>NUCLEOTIDE SEQUENCE</scope>
    <source>
        <strain evidence="1">ChiSxjej3B15-24422</strain>
    </source>
</reference>
<name>A0A9D1YS74_9FIRM</name>
<dbReference type="EMBL" id="DXDD01000149">
    <property type="protein sequence ID" value="HIY61428.1"/>
    <property type="molecule type" value="Genomic_DNA"/>
</dbReference>
<feature type="non-terminal residue" evidence="1">
    <location>
        <position position="1"/>
    </location>
</feature>
<dbReference type="Gene3D" id="3.30.565.60">
    <property type="match status" value="1"/>
</dbReference>
<dbReference type="InterPro" id="IPR036388">
    <property type="entry name" value="WH-like_DNA-bd_sf"/>
</dbReference>
<dbReference type="PANTHER" id="PTHR30595">
    <property type="entry name" value="GLPR-RELATED TRANSCRIPTIONAL REPRESSOR"/>
    <property type="match status" value="1"/>
</dbReference>
<dbReference type="InterPro" id="IPR038475">
    <property type="entry name" value="RecG_C_sf"/>
</dbReference>
<reference evidence="1" key="2">
    <citation type="submission" date="2021-04" db="EMBL/GenBank/DDBJ databases">
        <authorList>
            <person name="Gilroy R."/>
        </authorList>
    </citation>
    <scope>NUCLEOTIDE SEQUENCE</scope>
    <source>
        <strain evidence="1">ChiSxjej3B15-24422</strain>
    </source>
</reference>
<dbReference type="Pfam" id="PF13749">
    <property type="entry name" value="HATPase_c_4"/>
    <property type="match status" value="1"/>
</dbReference>
<accession>A0A9D1YS74</accession>
<dbReference type="SUPFAM" id="SSF46785">
    <property type="entry name" value="Winged helix' DNA-binding domain"/>
    <property type="match status" value="1"/>
</dbReference>
<sequence>TKNILLSWGLLAEAEDGSIHPTNGYVFLLGKDDFLSMIQCGMFKGNTRAVFVDKREYTGPLWEQINGAFQFVLRNIHLGAKLDGIYRKDIYELPPDSIRELIINAVMNCSFLQNSHIQVAVYEDRLEITSPGSLMPGVTLERMKEGYSKIRNRALAHAFSYMNLIEAWGSGIPKIMTAMREYGLREPEFIDMEIGFRVNLYRMTEDEHLVMQDTIRDTDQTIQDTIQDADQTIQDTIQDADQTIQDTIQDADQTIQDTTQGTDQAALKAKLSGEKLTDKEREILLLIKKQPHITQKEIALRLGWTIASAKYYTKKLKKQHVLERQGNNQKGHWKILIKI</sequence>
<dbReference type="AlphaFoldDB" id="A0A9D1YS74"/>
<dbReference type="Gene3D" id="1.10.10.10">
    <property type="entry name" value="Winged helix-like DNA-binding domain superfamily/Winged helix DNA-binding domain"/>
    <property type="match status" value="1"/>
</dbReference>
<comment type="caution">
    <text evidence="1">The sequence shown here is derived from an EMBL/GenBank/DDBJ whole genome shotgun (WGS) entry which is preliminary data.</text>
</comment>
<proteinExistence type="predicted"/>
<dbReference type="Proteomes" id="UP000824007">
    <property type="component" value="Unassembled WGS sequence"/>
</dbReference>
<protein>
    <submittedName>
        <fullName evidence="1">Winged helix-turn-helix transcriptional regulator</fullName>
    </submittedName>
</protein>
<evidence type="ECO:0000313" key="1">
    <source>
        <dbReference type="EMBL" id="HIY61428.1"/>
    </source>
</evidence>
<organism evidence="1 2">
    <name type="scientific">Candidatus Eisenbergiella pullistercoris</name>
    <dbReference type="NCBI Taxonomy" id="2838555"/>
    <lineage>
        <taxon>Bacteria</taxon>
        <taxon>Bacillati</taxon>
        <taxon>Bacillota</taxon>
        <taxon>Clostridia</taxon>
        <taxon>Lachnospirales</taxon>
        <taxon>Lachnospiraceae</taxon>
        <taxon>Eisenbergiella</taxon>
    </lineage>
</organism>
<evidence type="ECO:0000313" key="2">
    <source>
        <dbReference type="Proteomes" id="UP000824007"/>
    </source>
</evidence>
<dbReference type="InterPro" id="IPR036390">
    <property type="entry name" value="WH_DNA-bd_sf"/>
</dbReference>
<gene>
    <name evidence="1" type="ORF">H9831_12250</name>
</gene>
<dbReference type="Pfam" id="PF13412">
    <property type="entry name" value="HTH_24"/>
    <property type="match status" value="1"/>
</dbReference>